<evidence type="ECO:0000313" key="2">
    <source>
        <dbReference type="EMBL" id="UGO50661.1"/>
    </source>
</evidence>
<dbReference type="EMBL" id="OK499991">
    <property type="protein sequence ID" value="UGO50661.1"/>
    <property type="molecule type" value="Genomic_DNA"/>
</dbReference>
<dbReference type="Proteomes" id="UP000827460">
    <property type="component" value="Segment"/>
</dbReference>
<keyword evidence="1" id="KW-0812">Transmembrane</keyword>
<feature type="transmembrane region" description="Helical" evidence="1">
    <location>
        <begin position="16"/>
        <end position="38"/>
    </location>
</feature>
<keyword evidence="3" id="KW-1185">Reference proteome</keyword>
<evidence type="ECO:0000256" key="1">
    <source>
        <dbReference type="SAM" id="Phobius"/>
    </source>
</evidence>
<reference evidence="2" key="1">
    <citation type="submission" date="2021-10" db="EMBL/GenBank/DDBJ databases">
        <authorList>
            <person name="Lavering E.D."/>
            <person name="James R."/>
            <person name="Fairholm J.D."/>
            <person name="Ogilvie B.H."/>
            <person name="Thurgood T.L."/>
            <person name="Robison R.A."/>
            <person name="Grose J.H."/>
        </authorList>
    </citation>
    <scope>NUCLEOTIDE SEQUENCE</scope>
</reference>
<name>A0AAE8YTS9_9CAUD</name>
<gene>
    <name evidence="2" type="ORF">SOPHRITA_70</name>
</gene>
<keyword evidence="1" id="KW-0472">Membrane</keyword>
<keyword evidence="1" id="KW-1133">Transmembrane helix</keyword>
<evidence type="ECO:0000313" key="3">
    <source>
        <dbReference type="Proteomes" id="UP000827460"/>
    </source>
</evidence>
<accession>A0AAE8YTS9</accession>
<proteinExistence type="predicted"/>
<sequence>MFERKYTMMVSKFDIFLMYVAGFTLGGIIGTAITHIGIKLLGL</sequence>
<organism evidence="2 3">
    <name type="scientific">Bacillus phage vB_BanS_Sophrita</name>
    <dbReference type="NCBI Taxonomy" id="2894790"/>
    <lineage>
        <taxon>Viruses</taxon>
        <taxon>Duplodnaviria</taxon>
        <taxon>Heunggongvirae</taxon>
        <taxon>Uroviricota</taxon>
        <taxon>Caudoviricetes</taxon>
        <taxon>Joanripponvirinae</taxon>
        <taxon>Sophritavirus</taxon>
        <taxon>Sophritavirus sophrita</taxon>
    </lineage>
</organism>
<protein>
    <submittedName>
        <fullName evidence="2">Uncharacterized protein</fullName>
    </submittedName>
</protein>